<protein>
    <submittedName>
        <fullName evidence="1">Uncharacterized protein</fullName>
    </submittedName>
</protein>
<sequence>IIKQGLLDKYVSIGIQCLGLKKVDPIRML</sequence>
<organism evidence="1">
    <name type="scientific">gut metagenome</name>
    <dbReference type="NCBI Taxonomy" id="749906"/>
    <lineage>
        <taxon>unclassified sequences</taxon>
        <taxon>metagenomes</taxon>
        <taxon>organismal metagenomes</taxon>
    </lineage>
</organism>
<proteinExistence type="predicted"/>
<feature type="non-terminal residue" evidence="1">
    <location>
        <position position="1"/>
    </location>
</feature>
<gene>
    <name evidence="1" type="ORF">EVA_21228</name>
</gene>
<dbReference type="AlphaFoldDB" id="J9BSY6"/>
<reference evidence="1" key="1">
    <citation type="journal article" date="2012" name="PLoS ONE">
        <title>Gene sets for utilization of primary and secondary nutrition supplies in the distal gut of endangered iberian lynx.</title>
        <authorList>
            <person name="Alcaide M."/>
            <person name="Messina E."/>
            <person name="Richter M."/>
            <person name="Bargiela R."/>
            <person name="Peplies J."/>
            <person name="Huws S.A."/>
            <person name="Newbold C.J."/>
            <person name="Golyshin P.N."/>
            <person name="Simon M.A."/>
            <person name="Lopez G."/>
            <person name="Yakimov M.M."/>
            <person name="Ferrer M."/>
        </authorList>
    </citation>
    <scope>NUCLEOTIDE SEQUENCE</scope>
</reference>
<comment type="caution">
    <text evidence="1">The sequence shown here is derived from an EMBL/GenBank/DDBJ whole genome shotgun (WGS) entry which is preliminary data.</text>
</comment>
<accession>J9BSY6</accession>
<evidence type="ECO:0000313" key="1">
    <source>
        <dbReference type="EMBL" id="EJW90665.1"/>
    </source>
</evidence>
<dbReference type="EMBL" id="AMCI01008690">
    <property type="protein sequence ID" value="EJW90665.1"/>
    <property type="molecule type" value="Genomic_DNA"/>
</dbReference>
<name>J9BSY6_9ZZZZ</name>